<dbReference type="PRINTS" id="PR00463">
    <property type="entry name" value="EP450I"/>
</dbReference>
<evidence type="ECO:0000256" key="1">
    <source>
        <dbReference type="ARBA" id="ARBA00022617"/>
    </source>
</evidence>
<sequence>MAYLSREALQPFHWALAVALLSFLLIVGKLTYNLYLHPLSHIPGPFWCRASGIPSWLHTRTGKRHIWELRQFERYGSRIRVSPDSVLFRDPAAYPEIYGMKSNVRRSHFYTALKRAKGEDNALNSIDVAEHAYRRKLLQTCFTEKSLRAASGFIVKHVDRWNEILAMSTEEESSSSSSGTEKEKEWSAPIDLSESIDTLVFDIMGDLAFGRSFDIKEPGDNPLKVIPHTIAQYMKFYYPLCRSPFLHLLIWLKPRGLDQLFQMITPPAVRQYNEFVYSSVTNRINQYREQKEKPGLEQRQDMFHFLCEARDPDTGWVAYDENNLRAESSLLIVAGSDTTSTALSGIFFYLTGDPQRLAKLTAEIRTTFRGSADEIVHGPKLQGCRYLAACIDEGMRLAPPGPCDLPREVLKGGIYYPPGTIVGTVPWADSRNEAVYDGDATVFRPERWIVDEANGVTAESVVRRRANFHPFTTGPGNCVGKNLAMAEILITVARTLHRLDIRRAPGSTLGGGSPEMGWGATDEKQLQLVDAYIALRQGPEVQFRKRAS</sequence>
<accession>A0ABR1VB06</accession>
<keyword evidence="2" id="KW-0479">Metal-binding</keyword>
<dbReference type="InterPro" id="IPR001128">
    <property type="entry name" value="Cyt_P450"/>
</dbReference>
<keyword evidence="4" id="KW-0472">Membrane</keyword>
<evidence type="ECO:0000256" key="3">
    <source>
        <dbReference type="ARBA" id="ARBA00023004"/>
    </source>
</evidence>
<keyword evidence="4" id="KW-1133">Transmembrane helix</keyword>
<comment type="caution">
    <text evidence="5">The sequence shown here is derived from an EMBL/GenBank/DDBJ whole genome shotgun (WGS) entry which is preliminary data.</text>
</comment>
<dbReference type="EMBL" id="JAQQWM010000004">
    <property type="protein sequence ID" value="KAK8068394.1"/>
    <property type="molecule type" value="Genomic_DNA"/>
</dbReference>
<dbReference type="PRINTS" id="PR00385">
    <property type="entry name" value="P450"/>
</dbReference>
<evidence type="ECO:0000256" key="2">
    <source>
        <dbReference type="ARBA" id="ARBA00022723"/>
    </source>
</evidence>
<dbReference type="PANTHER" id="PTHR24305:SF226">
    <property type="entry name" value="CYTOCHROME P450 MONOOXYGENASE"/>
    <property type="match status" value="1"/>
</dbReference>
<keyword evidence="3" id="KW-0408">Iron</keyword>
<evidence type="ECO:0000256" key="4">
    <source>
        <dbReference type="SAM" id="Phobius"/>
    </source>
</evidence>
<keyword evidence="6" id="KW-1185">Reference proteome</keyword>
<reference evidence="5 6" key="1">
    <citation type="submission" date="2023-01" db="EMBL/GenBank/DDBJ databases">
        <title>Analysis of 21 Apiospora genomes using comparative genomics revels a genus with tremendous synthesis potential of carbohydrate active enzymes and secondary metabolites.</title>
        <authorList>
            <person name="Sorensen T."/>
        </authorList>
    </citation>
    <scope>NUCLEOTIDE SEQUENCE [LARGE SCALE GENOMIC DNA]</scope>
    <source>
        <strain evidence="5 6">CBS 83171</strain>
    </source>
</reference>
<dbReference type="Gene3D" id="1.10.630.10">
    <property type="entry name" value="Cytochrome P450"/>
    <property type="match status" value="1"/>
</dbReference>
<dbReference type="CDD" id="cd11061">
    <property type="entry name" value="CYP67-like"/>
    <property type="match status" value="1"/>
</dbReference>
<organism evidence="5 6">
    <name type="scientific">Apiospora saccharicola</name>
    <dbReference type="NCBI Taxonomy" id="335842"/>
    <lineage>
        <taxon>Eukaryota</taxon>
        <taxon>Fungi</taxon>
        <taxon>Dikarya</taxon>
        <taxon>Ascomycota</taxon>
        <taxon>Pezizomycotina</taxon>
        <taxon>Sordariomycetes</taxon>
        <taxon>Xylariomycetidae</taxon>
        <taxon>Amphisphaeriales</taxon>
        <taxon>Apiosporaceae</taxon>
        <taxon>Apiospora</taxon>
    </lineage>
</organism>
<evidence type="ECO:0000313" key="6">
    <source>
        <dbReference type="Proteomes" id="UP001446871"/>
    </source>
</evidence>
<keyword evidence="1" id="KW-0349">Heme</keyword>
<dbReference type="InterPro" id="IPR036396">
    <property type="entry name" value="Cyt_P450_sf"/>
</dbReference>
<dbReference type="SUPFAM" id="SSF48264">
    <property type="entry name" value="Cytochrome P450"/>
    <property type="match status" value="1"/>
</dbReference>
<dbReference type="InterPro" id="IPR002401">
    <property type="entry name" value="Cyt_P450_E_grp-I"/>
</dbReference>
<feature type="transmembrane region" description="Helical" evidence="4">
    <location>
        <begin position="12"/>
        <end position="32"/>
    </location>
</feature>
<proteinExistence type="predicted"/>
<dbReference type="InterPro" id="IPR050121">
    <property type="entry name" value="Cytochrome_P450_monoxygenase"/>
</dbReference>
<dbReference type="Pfam" id="PF00067">
    <property type="entry name" value="p450"/>
    <property type="match status" value="1"/>
</dbReference>
<evidence type="ECO:0000313" key="5">
    <source>
        <dbReference type="EMBL" id="KAK8068394.1"/>
    </source>
</evidence>
<dbReference type="PANTHER" id="PTHR24305">
    <property type="entry name" value="CYTOCHROME P450"/>
    <property type="match status" value="1"/>
</dbReference>
<name>A0ABR1VB06_9PEZI</name>
<protein>
    <submittedName>
        <fullName evidence="5">Benzoate 4-monooxygenase cytochrome P450</fullName>
    </submittedName>
</protein>
<dbReference type="Proteomes" id="UP001446871">
    <property type="component" value="Unassembled WGS sequence"/>
</dbReference>
<keyword evidence="4" id="KW-0812">Transmembrane</keyword>
<gene>
    <name evidence="5" type="ORF">PG996_007506</name>
</gene>